<dbReference type="InterPro" id="IPR029044">
    <property type="entry name" value="Nucleotide-diphossugar_trans"/>
</dbReference>
<feature type="domain" description="MobA-like NTP transferase" evidence="11">
    <location>
        <begin position="3"/>
        <end position="131"/>
    </location>
</feature>
<comment type="catalytic activity">
    <reaction evidence="1">
        <text>1D-myo-inositol 3-phosphate + CTP + H(+) = CDP-1L-myo-inositol + diphosphate</text>
        <dbReference type="Rhea" id="RHEA:30647"/>
        <dbReference type="ChEBI" id="CHEBI:15378"/>
        <dbReference type="ChEBI" id="CHEBI:33019"/>
        <dbReference type="ChEBI" id="CHEBI:37563"/>
        <dbReference type="ChEBI" id="CHEBI:58401"/>
        <dbReference type="ChEBI" id="CHEBI:62573"/>
        <dbReference type="EC" id="2.7.7.74"/>
    </reaction>
</comment>
<dbReference type="Pfam" id="PF01066">
    <property type="entry name" value="CDP-OH_P_transf"/>
    <property type="match status" value="1"/>
</dbReference>
<evidence type="ECO:0000259" key="11">
    <source>
        <dbReference type="Pfam" id="PF12804"/>
    </source>
</evidence>
<evidence type="ECO:0000313" key="12">
    <source>
        <dbReference type="EMBL" id="OGG03211.1"/>
    </source>
</evidence>
<dbReference type="Pfam" id="PF12804">
    <property type="entry name" value="NTP_transf_3"/>
    <property type="match status" value="1"/>
</dbReference>
<dbReference type="PANTHER" id="PTHR43584:SF8">
    <property type="entry name" value="N-ACETYLMURAMATE ALPHA-1-PHOSPHATE URIDYLYLTRANSFERASE"/>
    <property type="match status" value="1"/>
</dbReference>
<dbReference type="Proteomes" id="UP000179129">
    <property type="component" value="Unassembled WGS sequence"/>
</dbReference>
<evidence type="ECO:0000256" key="2">
    <source>
        <dbReference type="ARBA" id="ARBA00006982"/>
    </source>
</evidence>
<dbReference type="SUPFAM" id="SSF53448">
    <property type="entry name" value="Nucleotide-diphospho-sugar transferases"/>
    <property type="match status" value="1"/>
</dbReference>
<dbReference type="InterPro" id="IPR050065">
    <property type="entry name" value="GlmU-like"/>
</dbReference>
<comment type="catalytic activity">
    <reaction evidence="9">
        <text>CDP-1L-myo-inositol + 1D-myo-inositol 3-phosphate = bis(1L-myo-inositol) 3,1'-phosphate 1-phosphate + CMP + H(+)</text>
        <dbReference type="Rhea" id="RHEA:31327"/>
        <dbReference type="ChEBI" id="CHEBI:15378"/>
        <dbReference type="ChEBI" id="CHEBI:58401"/>
        <dbReference type="ChEBI" id="CHEBI:60377"/>
        <dbReference type="ChEBI" id="CHEBI:62573"/>
        <dbReference type="ChEBI" id="CHEBI:62576"/>
        <dbReference type="EC" id="2.7.8.34"/>
    </reaction>
</comment>
<keyword evidence="10" id="KW-0812">Transmembrane</keyword>
<keyword evidence="10" id="KW-0472">Membrane</keyword>
<dbReference type="InterPro" id="IPR025877">
    <property type="entry name" value="MobA-like_NTP_Trfase"/>
</dbReference>
<dbReference type="EC" id="2.7.7.74" evidence="4"/>
<dbReference type="Gene3D" id="3.90.550.10">
    <property type="entry name" value="Spore Coat Polysaccharide Biosynthesis Protein SpsA, Chain A"/>
    <property type="match status" value="1"/>
</dbReference>
<evidence type="ECO:0000256" key="5">
    <source>
        <dbReference type="ARBA" id="ARBA00013268"/>
    </source>
</evidence>
<evidence type="ECO:0000256" key="10">
    <source>
        <dbReference type="SAM" id="Phobius"/>
    </source>
</evidence>
<dbReference type="STRING" id="1817867.A3F83_04225"/>
<comment type="similarity">
    <text evidence="2">In the C-terminal section; belongs to the CDP-alcohol phosphatidyltransferase class-I family.</text>
</comment>
<accession>A0A1F5YSM0</accession>
<dbReference type="Gene3D" id="1.20.120.1760">
    <property type="match status" value="1"/>
</dbReference>
<dbReference type="GO" id="GO:0016780">
    <property type="term" value="F:phosphotransferase activity, for other substituted phosphate groups"/>
    <property type="evidence" value="ECO:0007669"/>
    <property type="project" value="InterPro"/>
</dbReference>
<evidence type="ECO:0000256" key="7">
    <source>
        <dbReference type="ARBA" id="ARBA00022679"/>
    </source>
</evidence>
<sequence length="483" mass="53069">MKALVIAAGRGSGFNGQAPRSHKTLVPVWGLTVIERVLAAFPELEELVVVTGFQAGLLENRLSKILSGRVKLTFVRNPEWQRANGVSVLAAKEILKNERAFLLTMSDHVFERSLVEKLTAAPPASGECLLAVDRNLPEVYDLADATKVKRGADNRIRAIGKQLEDFDAVDTGVFYCTPALFEALELAIALGGESLSDGIRILCNAGKMRYREVSGSLWQDVDNLESLAEAKKRVWRATQKPRDGVVSRLLNRRISGFITRRICGLPVRPNQVTIFNLLLAGLAGWLMFAGHLVWGGLLAQLYSVLDGVDGELSRLKHQGSWFGSWLDNLTDRLCDWLIICGAAWSVTWTGVGTRTAWGLLLAALLSNIAYRSSMDSLLVSGSLRQAGESPDRLASIEKWFYEREMVFGVTHDSYLLLLALVVAFGAPLAGLTALVALETLWWIAKTVQAGKTRPSDSYAEFLAAETGEKINEKKYRIAELAAR</sequence>
<dbReference type="AlphaFoldDB" id="A0A1F5YSM0"/>
<dbReference type="EMBL" id="MFIX01000155">
    <property type="protein sequence ID" value="OGG03211.1"/>
    <property type="molecule type" value="Genomic_DNA"/>
</dbReference>
<reference evidence="12 13" key="1">
    <citation type="journal article" date="2016" name="Nat. Commun.">
        <title>Thousands of microbial genomes shed light on interconnected biogeochemical processes in an aquifer system.</title>
        <authorList>
            <person name="Anantharaman K."/>
            <person name="Brown C.T."/>
            <person name="Hug L.A."/>
            <person name="Sharon I."/>
            <person name="Castelle C.J."/>
            <person name="Probst A.J."/>
            <person name="Thomas B.C."/>
            <person name="Singh A."/>
            <person name="Wilkins M.J."/>
            <person name="Karaoz U."/>
            <person name="Brodie E.L."/>
            <person name="Williams K.H."/>
            <person name="Hubbard S.S."/>
            <person name="Banfield J.F."/>
        </authorList>
    </citation>
    <scope>NUCLEOTIDE SEQUENCE [LARGE SCALE GENOMIC DNA]</scope>
</reference>
<dbReference type="GO" id="GO:0016020">
    <property type="term" value="C:membrane"/>
    <property type="evidence" value="ECO:0007669"/>
    <property type="project" value="InterPro"/>
</dbReference>
<keyword evidence="10" id="KW-1133">Transmembrane helix</keyword>
<dbReference type="GO" id="GO:0016779">
    <property type="term" value="F:nucleotidyltransferase activity"/>
    <property type="evidence" value="ECO:0007669"/>
    <property type="project" value="UniProtKB-KW"/>
</dbReference>
<dbReference type="EC" id="2.7.8.34" evidence="5"/>
<comment type="similarity">
    <text evidence="3">In the N-terminal section; belongs to the MobA family.</text>
</comment>
<feature type="transmembrane region" description="Helical" evidence="10">
    <location>
        <begin position="274"/>
        <end position="294"/>
    </location>
</feature>
<evidence type="ECO:0000256" key="6">
    <source>
        <dbReference type="ARBA" id="ARBA00018322"/>
    </source>
</evidence>
<evidence type="ECO:0000313" key="13">
    <source>
        <dbReference type="Proteomes" id="UP000179129"/>
    </source>
</evidence>
<dbReference type="InterPro" id="IPR043130">
    <property type="entry name" value="CDP-OH_PTrfase_TM_dom"/>
</dbReference>
<evidence type="ECO:0000256" key="1">
    <source>
        <dbReference type="ARBA" id="ARBA00000729"/>
    </source>
</evidence>
<comment type="caution">
    <text evidence="12">The sequence shown here is derived from an EMBL/GenBank/DDBJ whole genome shotgun (WGS) entry which is preliminary data.</text>
</comment>
<organism evidence="12 13">
    <name type="scientific">Candidatus Glassbacteria bacterium RIFCSPLOWO2_12_FULL_58_11</name>
    <dbReference type="NCBI Taxonomy" id="1817867"/>
    <lineage>
        <taxon>Bacteria</taxon>
        <taxon>Candidatus Glassiibacteriota</taxon>
    </lineage>
</organism>
<keyword evidence="8" id="KW-0548">Nucleotidyltransferase</keyword>
<evidence type="ECO:0000256" key="3">
    <source>
        <dbReference type="ARBA" id="ARBA00007897"/>
    </source>
</evidence>
<evidence type="ECO:0000256" key="4">
    <source>
        <dbReference type="ARBA" id="ARBA00012504"/>
    </source>
</evidence>
<evidence type="ECO:0000256" key="9">
    <source>
        <dbReference type="ARBA" id="ARBA00049235"/>
    </source>
</evidence>
<dbReference type="InterPro" id="IPR000462">
    <property type="entry name" value="CDP-OH_P_trans"/>
</dbReference>
<feature type="transmembrane region" description="Helical" evidence="10">
    <location>
        <begin position="414"/>
        <end position="443"/>
    </location>
</feature>
<proteinExistence type="inferred from homology"/>
<keyword evidence="7" id="KW-0808">Transferase</keyword>
<protein>
    <recommendedName>
        <fullName evidence="6">Bifunctional IPC transferase and DIPP synthase</fullName>
        <ecNumber evidence="4">2.7.7.74</ecNumber>
        <ecNumber evidence="5">2.7.8.34</ecNumber>
    </recommendedName>
</protein>
<dbReference type="PANTHER" id="PTHR43584">
    <property type="entry name" value="NUCLEOTIDYL TRANSFERASE"/>
    <property type="match status" value="1"/>
</dbReference>
<name>A0A1F5YSM0_9BACT</name>
<gene>
    <name evidence="12" type="ORF">A3F83_04225</name>
</gene>
<evidence type="ECO:0000256" key="8">
    <source>
        <dbReference type="ARBA" id="ARBA00022695"/>
    </source>
</evidence>
<dbReference type="GO" id="GO:0008654">
    <property type="term" value="P:phospholipid biosynthetic process"/>
    <property type="evidence" value="ECO:0007669"/>
    <property type="project" value="InterPro"/>
</dbReference>